<dbReference type="Proteomes" id="UP000076738">
    <property type="component" value="Unassembled WGS sequence"/>
</dbReference>
<dbReference type="NCBIfam" id="NF041278">
    <property type="entry name" value="CmcJ_NvfI_EfuI"/>
    <property type="match status" value="1"/>
</dbReference>
<evidence type="ECO:0000256" key="1">
    <source>
        <dbReference type="ARBA" id="ARBA00023604"/>
    </source>
</evidence>
<feature type="compositionally biased region" description="Low complexity" evidence="2">
    <location>
        <begin position="1"/>
        <end position="16"/>
    </location>
</feature>
<evidence type="ECO:0000313" key="4">
    <source>
        <dbReference type="Proteomes" id="UP000076738"/>
    </source>
</evidence>
<dbReference type="EMBL" id="KV417275">
    <property type="protein sequence ID" value="KZO98651.1"/>
    <property type="molecule type" value="Genomic_DNA"/>
</dbReference>
<proteinExistence type="inferred from homology"/>
<gene>
    <name evidence="3" type="ORF">CALVIDRAFT_526074</name>
</gene>
<comment type="similarity">
    <text evidence="1">Belongs to the asaB hydroxylase/desaturase family.</text>
</comment>
<sequence>MATQTSTQTATSQGSSLHLPNEPPYVDVKLNYYAGTVDGSKPYNYITPDPSGKIPSKNWTPQPYPARITNLRGREADVNIDQTGFAFVRAPTKEVQFEDSEEALAAYYQETIDLLKQHTGAEKAVIFDHTIRRKRAEPTPDTPATRQPVPQVHVDQTPDSALARVYRHLPEEEAERRSKRRFQIINVWRPIGAPAYDMPLALADGRTVKPGNLVPSTLRYPDRDGETMLIDYSPEYEWYYVRGLGVDEAALIKCYDSAPQEGGSKFTPHTAFEDPTTPEWAKPRQSIELRALNAYQYAREYLAERHKLELLLRPSVPLGDGVSSEPVIVHPQYLHSNRALPPFLADRDRTRIDPPRQSCEGDLGAERDPFLLLGERVRVHLVVLRALEVRLELLRAVRLGVGAEGLPGARAVEDAFILLAVLMRAVEGNVVGTRLEQRQLALLLLRHG</sequence>
<dbReference type="PANTHER" id="PTHR34598">
    <property type="entry name" value="BLL6449 PROTEIN"/>
    <property type="match status" value="1"/>
</dbReference>
<dbReference type="OrthoDB" id="412788at2759"/>
<evidence type="ECO:0000256" key="2">
    <source>
        <dbReference type="SAM" id="MobiDB-lite"/>
    </source>
</evidence>
<accession>A0A167PCQ5</accession>
<dbReference type="InterPro" id="IPR044053">
    <property type="entry name" value="AsaB-like"/>
</dbReference>
<name>A0A167PCQ5_CALVF</name>
<protein>
    <submittedName>
        <fullName evidence="3">Uncharacterized protein</fullName>
    </submittedName>
</protein>
<organism evidence="3 4">
    <name type="scientific">Calocera viscosa (strain TUFC12733)</name>
    <dbReference type="NCBI Taxonomy" id="1330018"/>
    <lineage>
        <taxon>Eukaryota</taxon>
        <taxon>Fungi</taxon>
        <taxon>Dikarya</taxon>
        <taxon>Basidiomycota</taxon>
        <taxon>Agaricomycotina</taxon>
        <taxon>Dacrymycetes</taxon>
        <taxon>Dacrymycetales</taxon>
        <taxon>Dacrymycetaceae</taxon>
        <taxon>Calocera</taxon>
    </lineage>
</organism>
<evidence type="ECO:0000313" key="3">
    <source>
        <dbReference type="EMBL" id="KZO98651.1"/>
    </source>
</evidence>
<reference evidence="3 4" key="1">
    <citation type="journal article" date="2016" name="Mol. Biol. Evol.">
        <title>Comparative Genomics of Early-Diverging Mushroom-Forming Fungi Provides Insights into the Origins of Lignocellulose Decay Capabilities.</title>
        <authorList>
            <person name="Nagy L.G."/>
            <person name="Riley R."/>
            <person name="Tritt A."/>
            <person name="Adam C."/>
            <person name="Daum C."/>
            <person name="Floudas D."/>
            <person name="Sun H."/>
            <person name="Yadav J.S."/>
            <person name="Pangilinan J."/>
            <person name="Larsson K.H."/>
            <person name="Matsuura K."/>
            <person name="Barry K."/>
            <person name="Labutti K."/>
            <person name="Kuo R."/>
            <person name="Ohm R.A."/>
            <person name="Bhattacharya S.S."/>
            <person name="Shirouzu T."/>
            <person name="Yoshinaga Y."/>
            <person name="Martin F.M."/>
            <person name="Grigoriev I.V."/>
            <person name="Hibbett D.S."/>
        </authorList>
    </citation>
    <scope>NUCLEOTIDE SEQUENCE [LARGE SCALE GENOMIC DNA]</scope>
    <source>
        <strain evidence="3 4">TUFC12733</strain>
    </source>
</reference>
<feature type="region of interest" description="Disordered" evidence="2">
    <location>
        <begin position="1"/>
        <end position="22"/>
    </location>
</feature>
<dbReference type="STRING" id="1330018.A0A167PCQ5"/>
<keyword evidence="4" id="KW-1185">Reference proteome</keyword>
<dbReference type="GO" id="GO:0016491">
    <property type="term" value="F:oxidoreductase activity"/>
    <property type="evidence" value="ECO:0007669"/>
    <property type="project" value="InterPro"/>
</dbReference>
<dbReference type="PANTHER" id="PTHR34598:SF3">
    <property type="entry name" value="OXIDOREDUCTASE AN1597"/>
    <property type="match status" value="1"/>
</dbReference>
<dbReference type="AlphaFoldDB" id="A0A167PCQ5"/>